<dbReference type="Proteomes" id="UP000310719">
    <property type="component" value="Chromosome"/>
</dbReference>
<proteinExistence type="predicted"/>
<gene>
    <name evidence="2" type="ORF">NCTC13032_06256</name>
</gene>
<reference evidence="2 3" key="1">
    <citation type="submission" date="2019-05" db="EMBL/GenBank/DDBJ databases">
        <authorList>
            <consortium name="Pathogen Informatics"/>
        </authorList>
    </citation>
    <scope>NUCLEOTIDE SEQUENCE [LARGE SCALE GENOMIC DNA]</scope>
    <source>
        <strain evidence="2 3">NCTC13032</strain>
    </source>
</reference>
<organism evidence="2 3">
    <name type="scientific">Leclercia adecarboxylata</name>
    <dbReference type="NCBI Taxonomy" id="83655"/>
    <lineage>
        <taxon>Bacteria</taxon>
        <taxon>Pseudomonadati</taxon>
        <taxon>Pseudomonadota</taxon>
        <taxon>Gammaproteobacteria</taxon>
        <taxon>Enterobacterales</taxon>
        <taxon>Enterobacteriaceae</taxon>
        <taxon>Leclercia</taxon>
    </lineage>
</organism>
<evidence type="ECO:0000313" key="3">
    <source>
        <dbReference type="Proteomes" id="UP000310719"/>
    </source>
</evidence>
<evidence type="ECO:0000259" key="1">
    <source>
        <dbReference type="Pfam" id="PF23771"/>
    </source>
</evidence>
<feature type="domain" description="DUF7168" evidence="1">
    <location>
        <begin position="25"/>
        <end position="150"/>
    </location>
</feature>
<dbReference type="InterPro" id="IPR055592">
    <property type="entry name" value="DUF7168"/>
</dbReference>
<accession>A0A4U9IQU0</accession>
<evidence type="ECO:0000313" key="2">
    <source>
        <dbReference type="EMBL" id="VTP79021.1"/>
    </source>
</evidence>
<protein>
    <recommendedName>
        <fullName evidence="1">DUF7168 domain-containing protein</fullName>
    </recommendedName>
</protein>
<dbReference type="EMBL" id="LR590464">
    <property type="protein sequence ID" value="VTP79021.1"/>
    <property type="molecule type" value="Genomic_DNA"/>
</dbReference>
<dbReference type="Pfam" id="PF23771">
    <property type="entry name" value="DUF7168"/>
    <property type="match status" value="1"/>
</dbReference>
<dbReference type="AlphaFoldDB" id="A0A4U9IQU0"/>
<sequence>MARYGISELDAGLTSVREASSRTAPSDAEKVPEWMVTLVRGVCHAFGCQAYYSWRQTSAGYRRSVTFYGFSEKPEIAAYAFDVLTRQLKDATNSYLKTQSKRLKLATRRARAEQFRDGWVCGVREVISATDISSEEQQVMSHWLESRSMKTVTTRELKACRGADTARYQGV</sequence>
<name>A0A4U9IQU0_9ENTR</name>